<dbReference type="AlphaFoldDB" id="F0IWZ2"/>
<keyword evidence="3" id="KW-1185">Reference proteome</keyword>
<name>F0IWZ2_ACIMA</name>
<proteinExistence type="predicted"/>
<dbReference type="Proteomes" id="UP000007100">
    <property type="component" value="Chromosome"/>
</dbReference>
<dbReference type="OrthoDB" id="9812697at2"/>
<dbReference type="Gene3D" id="3.40.630.30">
    <property type="match status" value="1"/>
</dbReference>
<evidence type="ECO:0000259" key="1">
    <source>
        <dbReference type="Pfam" id="PF21926"/>
    </source>
</evidence>
<dbReference type="Pfam" id="PF21926">
    <property type="entry name" value="FeeM"/>
    <property type="match status" value="1"/>
</dbReference>
<accession>F0IWZ2</accession>
<dbReference type="EMBL" id="AP012035">
    <property type="protein sequence ID" value="BAJ80402.1"/>
    <property type="molecule type" value="Genomic_DNA"/>
</dbReference>
<dbReference type="RefSeq" id="WP_007423736.1">
    <property type="nucleotide sequence ID" value="NC_015186.1"/>
</dbReference>
<dbReference type="InterPro" id="IPR054597">
    <property type="entry name" value="FeeM_cat"/>
</dbReference>
<organism evidence="2 3">
    <name type="scientific">Acidiphilium multivorum (strain DSM 11245 / JCM 8867 / NBRC 100883 / AIU 301)</name>
    <dbReference type="NCBI Taxonomy" id="926570"/>
    <lineage>
        <taxon>Bacteria</taxon>
        <taxon>Pseudomonadati</taxon>
        <taxon>Pseudomonadota</taxon>
        <taxon>Alphaproteobacteria</taxon>
        <taxon>Acetobacterales</taxon>
        <taxon>Acidocellaceae</taxon>
        <taxon>Acidiphilium</taxon>
    </lineage>
</organism>
<dbReference type="InterPro" id="IPR016181">
    <property type="entry name" value="Acyl_CoA_acyltransferase"/>
</dbReference>
<feature type="domain" description="N-acyl amino acid synthase FeeM catalytic core" evidence="1">
    <location>
        <begin position="42"/>
        <end position="208"/>
    </location>
</feature>
<dbReference type="KEGG" id="amv:ACMV_10550"/>
<protein>
    <recommendedName>
        <fullName evidence="1">N-acyl amino acid synthase FeeM catalytic core domain-containing protein</fullName>
    </recommendedName>
</protein>
<reference evidence="2 3" key="1">
    <citation type="submission" date="2010-12" db="EMBL/GenBank/DDBJ databases">
        <title>Whole genome sequence of Acidiphilium multivorum AIU301.</title>
        <authorList>
            <person name="Narita-Yamada S."/>
            <person name="Nakamura S."/>
            <person name="Ito N."/>
            <person name="Takarada H."/>
            <person name="Katano Y."/>
            <person name="Nakazawa H."/>
            <person name="Hosoyama A."/>
            <person name="Yamada R."/>
            <person name="Fujita N."/>
        </authorList>
    </citation>
    <scope>NUCLEOTIDE SEQUENCE [LARGE SCALE GENOMIC DNA]</scope>
    <source>
        <strain evidence="3">DSM 11245 / JCM 8867 / AIU301</strain>
    </source>
</reference>
<evidence type="ECO:0000313" key="2">
    <source>
        <dbReference type="EMBL" id="BAJ80402.1"/>
    </source>
</evidence>
<sequence>MDGSILGHQFLRTTESAPLPARRSDSVTARLVIDDDETFREALALRYEAYVAAGYLAPRSEALFSDTYDESPLSKTVVLYNHGEPAASVRVCMLGHCDGNDRPGDLPAAAMFRDEIDTCLDGLAAGGRRPRAVEITRLACSPHHARDITLLMGLYHIVGYLILHFRAEIIFAAVTVNHAPFYRRMGFCEIAPARDYPGLDVQTVLMGCKTNEHRGIPGKLMSLAEISLSDDTYLGLVTGQPVPVFGERVASRKDLVVNQILAGAPIPQGLGAVAATIG</sequence>
<gene>
    <name evidence="2" type="ordered locus">ACMV_10550</name>
</gene>
<dbReference type="SUPFAM" id="SSF55729">
    <property type="entry name" value="Acyl-CoA N-acyltransferases (Nat)"/>
    <property type="match status" value="1"/>
</dbReference>
<evidence type="ECO:0000313" key="3">
    <source>
        <dbReference type="Proteomes" id="UP000007100"/>
    </source>
</evidence>
<dbReference type="HOGENOM" id="CLU_092294_0_0_5"/>